<comment type="subcellular location">
    <subcellularLocation>
        <location evidence="1">Cell membrane</location>
        <topology evidence="1">Multi-pass membrane protein</topology>
    </subcellularLocation>
</comment>
<keyword evidence="3" id="KW-1003">Cell membrane</keyword>
<evidence type="ECO:0000256" key="4">
    <source>
        <dbReference type="ARBA" id="ARBA00022692"/>
    </source>
</evidence>
<evidence type="ECO:0000256" key="6">
    <source>
        <dbReference type="ARBA" id="ARBA00023136"/>
    </source>
</evidence>
<evidence type="ECO:0000256" key="5">
    <source>
        <dbReference type="ARBA" id="ARBA00022989"/>
    </source>
</evidence>
<evidence type="ECO:0000256" key="1">
    <source>
        <dbReference type="ARBA" id="ARBA00004651"/>
    </source>
</evidence>
<feature type="transmembrane region" description="Helical" evidence="7">
    <location>
        <begin position="28"/>
        <end position="54"/>
    </location>
</feature>
<keyword evidence="6 7" id="KW-0472">Membrane</keyword>
<dbReference type="AlphaFoldDB" id="A0A0G1LZN2"/>
<keyword evidence="4 7" id="KW-0812">Transmembrane</keyword>
<dbReference type="GO" id="GO:0005886">
    <property type="term" value="C:plasma membrane"/>
    <property type="evidence" value="ECO:0007669"/>
    <property type="project" value="UniProtKB-SubCell"/>
</dbReference>
<feature type="transmembrane region" description="Helical" evidence="7">
    <location>
        <begin position="101"/>
        <end position="120"/>
    </location>
</feature>
<dbReference type="Proteomes" id="UP000034086">
    <property type="component" value="Unassembled WGS sequence"/>
</dbReference>
<feature type="transmembrane region" description="Helical" evidence="7">
    <location>
        <begin position="312"/>
        <end position="333"/>
    </location>
</feature>
<feature type="transmembrane region" description="Helical" evidence="7">
    <location>
        <begin position="132"/>
        <end position="152"/>
    </location>
</feature>
<feature type="transmembrane region" description="Helical" evidence="7">
    <location>
        <begin position="366"/>
        <end position="388"/>
    </location>
</feature>
<reference evidence="8 9" key="1">
    <citation type="journal article" date="2015" name="Nature">
        <title>rRNA introns, odd ribosomes, and small enigmatic genomes across a large radiation of phyla.</title>
        <authorList>
            <person name="Brown C.T."/>
            <person name="Hug L.A."/>
            <person name="Thomas B.C."/>
            <person name="Sharon I."/>
            <person name="Castelle C.J."/>
            <person name="Singh A."/>
            <person name="Wilkins M.J."/>
            <person name="Williams K.H."/>
            <person name="Banfield J.F."/>
        </authorList>
    </citation>
    <scope>NUCLEOTIDE SEQUENCE [LARGE SCALE GENOMIC DNA]</scope>
</reference>
<comment type="caution">
    <text evidence="8">The sequence shown here is derived from an EMBL/GenBank/DDBJ whole genome shotgun (WGS) entry which is preliminary data.</text>
</comment>
<evidence type="ECO:0000256" key="7">
    <source>
        <dbReference type="SAM" id="Phobius"/>
    </source>
</evidence>
<dbReference type="InterPro" id="IPR050833">
    <property type="entry name" value="Poly_Biosynth_Transport"/>
</dbReference>
<sequence length="399" mass="43988">MALLRGSTRGMAVVKVIVLARFLSPSQFGLYGIAILVLGLLEILTETGVNVVLIQEEGKTDEYISTAWVVSILRGIIVFLLILALAPFIASFFSSPTAINLIRLASLIPLVRGFINPSIVKFQKELKFNKEFWFRSSIFLVDVTFAILLGILTHSEYALIWGMLAAALTEVALSFIVVKPIPSLKLEGEKFKKVVARGKWITFAGIFEYLFQHLDDIVVGRILGTASLGLYQQAYRVSTLPISEVGEVFNKVTFPTYTKISEDKERLKKAFLKVTFVISLLVIPFGLVLFFFAKEVVLILLGESWLEASEVLKVLAVFGIVKAISNSAYPLFLSAKRQEIITVITLVGIIALAIPLIPLINKFGIVGAGYATIIGALAGIPIGIYYLLKVFKRNVIIQK</sequence>
<evidence type="ECO:0000313" key="8">
    <source>
        <dbReference type="EMBL" id="KKU01344.1"/>
    </source>
</evidence>
<feature type="transmembrane region" description="Helical" evidence="7">
    <location>
        <begin position="340"/>
        <end position="360"/>
    </location>
</feature>
<evidence type="ECO:0000256" key="3">
    <source>
        <dbReference type="ARBA" id="ARBA00022475"/>
    </source>
</evidence>
<feature type="transmembrane region" description="Helical" evidence="7">
    <location>
        <begin position="158"/>
        <end position="178"/>
    </location>
</feature>
<dbReference type="CDD" id="cd13127">
    <property type="entry name" value="MATE_tuaB_like"/>
    <property type="match status" value="1"/>
</dbReference>
<proteinExistence type="inferred from homology"/>
<organism evidence="8 9">
    <name type="scientific">Candidatus Woesebacteria bacterium GW2011_GWE1_45_18</name>
    <dbReference type="NCBI Taxonomy" id="1618598"/>
    <lineage>
        <taxon>Bacteria</taxon>
        <taxon>Candidatus Woeseibacteriota</taxon>
    </lineage>
</organism>
<name>A0A0G1LZN2_9BACT</name>
<dbReference type="PANTHER" id="PTHR30250:SF10">
    <property type="entry name" value="LIPOPOLYSACCHARIDE BIOSYNTHESIS PROTEIN WZXC"/>
    <property type="match status" value="1"/>
</dbReference>
<evidence type="ECO:0000256" key="2">
    <source>
        <dbReference type="ARBA" id="ARBA00007430"/>
    </source>
</evidence>
<evidence type="ECO:0000313" key="9">
    <source>
        <dbReference type="Proteomes" id="UP000034086"/>
    </source>
</evidence>
<gene>
    <name evidence="8" type="ORF">UX03_C0044G0002</name>
</gene>
<dbReference type="PANTHER" id="PTHR30250">
    <property type="entry name" value="PST FAMILY PREDICTED COLANIC ACID TRANSPORTER"/>
    <property type="match status" value="1"/>
</dbReference>
<dbReference type="Pfam" id="PF13440">
    <property type="entry name" value="Polysacc_synt_3"/>
    <property type="match status" value="1"/>
</dbReference>
<feature type="transmembrane region" description="Helical" evidence="7">
    <location>
        <begin position="66"/>
        <end position="89"/>
    </location>
</feature>
<keyword evidence="5 7" id="KW-1133">Transmembrane helix</keyword>
<protein>
    <submittedName>
        <fullName evidence="8">Membrane protein involved in the export of O-antigen and teichoic acid</fullName>
    </submittedName>
</protein>
<comment type="similarity">
    <text evidence="2">Belongs to the polysaccharide synthase family.</text>
</comment>
<accession>A0A0G1LZN2</accession>
<dbReference type="EMBL" id="LCKQ01000044">
    <property type="protein sequence ID" value="KKU01344.1"/>
    <property type="molecule type" value="Genomic_DNA"/>
</dbReference>
<feature type="transmembrane region" description="Helical" evidence="7">
    <location>
        <begin position="270"/>
        <end position="292"/>
    </location>
</feature>